<evidence type="ECO:0000313" key="4">
    <source>
        <dbReference type="EMBL" id="EFV93678.1"/>
    </source>
</evidence>
<dbReference type="HOGENOM" id="CLU_117841_0_1_4"/>
<dbReference type="InterPro" id="IPR038492">
    <property type="entry name" value="GBBH-like_N_sf"/>
</dbReference>
<dbReference type="STRING" id="887898.HMPREF0551_2574"/>
<dbReference type="eggNOG" id="COG3536">
    <property type="taxonomic scope" value="Bacteria"/>
</dbReference>
<comment type="caution">
    <text evidence="4">The sequence shown here is derived from an EMBL/GenBank/DDBJ whole genome shotgun (WGS) entry which is preliminary data.</text>
</comment>
<keyword evidence="5" id="KW-1185">Reference proteome</keyword>
<dbReference type="PANTHER" id="PTHR35303">
    <property type="entry name" value="OS02G0197800 PROTEIN"/>
    <property type="match status" value="1"/>
</dbReference>
<name>E7S122_9BURK</name>
<dbReference type="Pfam" id="PF06155">
    <property type="entry name" value="GBBH-like_N"/>
    <property type="match status" value="1"/>
</dbReference>
<evidence type="ECO:0000256" key="2">
    <source>
        <dbReference type="ARBA" id="ARBA00023004"/>
    </source>
</evidence>
<dbReference type="PANTHER" id="PTHR35303:SF5">
    <property type="entry name" value="OS02G0197800 PROTEIN"/>
    <property type="match status" value="1"/>
</dbReference>
<evidence type="ECO:0000313" key="5">
    <source>
        <dbReference type="Proteomes" id="UP000011021"/>
    </source>
</evidence>
<dbReference type="Proteomes" id="UP000011021">
    <property type="component" value="Unassembled WGS sequence"/>
</dbReference>
<reference evidence="4 5" key="1">
    <citation type="submission" date="2010-12" db="EMBL/GenBank/DDBJ databases">
        <authorList>
            <person name="Muzny D."/>
            <person name="Qin X."/>
            <person name="Deng J."/>
            <person name="Jiang H."/>
            <person name="Liu Y."/>
            <person name="Qu J."/>
            <person name="Song X.-Z."/>
            <person name="Zhang L."/>
            <person name="Thornton R."/>
            <person name="Coyle M."/>
            <person name="Francisco L."/>
            <person name="Jackson L."/>
            <person name="Javaid M."/>
            <person name="Korchina V."/>
            <person name="Kovar C."/>
            <person name="Mata R."/>
            <person name="Mathew T."/>
            <person name="Ngo R."/>
            <person name="Nguyen L."/>
            <person name="Nguyen N."/>
            <person name="Okwuonu G."/>
            <person name="Ongeri F."/>
            <person name="Pham C."/>
            <person name="Simmons D."/>
            <person name="Wilczek-Boney K."/>
            <person name="Hale W."/>
            <person name="Jakkamsetti A."/>
            <person name="Pham P."/>
            <person name="Ruth R."/>
            <person name="San Lucas F."/>
            <person name="Warren J."/>
            <person name="Zhang J."/>
            <person name="Zhao Z."/>
            <person name="Zhou C."/>
            <person name="Zhu D."/>
            <person name="Lee S."/>
            <person name="Bess C."/>
            <person name="Blankenburg K."/>
            <person name="Forbes L."/>
            <person name="Fu Q."/>
            <person name="Gubbala S."/>
            <person name="Hirani K."/>
            <person name="Jayaseelan J.C."/>
            <person name="Lara F."/>
            <person name="Munidasa M."/>
            <person name="Palculict T."/>
            <person name="Patil S."/>
            <person name="Pu L.-L."/>
            <person name="Saada N."/>
            <person name="Tang L."/>
            <person name="Weissenberger G."/>
            <person name="Zhu Y."/>
            <person name="Hemphill L."/>
            <person name="Shang Y."/>
            <person name="Youmans B."/>
            <person name="Ayvaz T."/>
            <person name="Ross M."/>
            <person name="Santibanez J."/>
            <person name="Aqrawi P."/>
            <person name="Gross S."/>
            <person name="Joshi V."/>
            <person name="Fowler G."/>
            <person name="Nazareth L."/>
            <person name="Reid J."/>
            <person name="Worley K."/>
            <person name="Petrosino J."/>
            <person name="Highlander S."/>
            <person name="Gibbs R."/>
        </authorList>
    </citation>
    <scope>NUCLEOTIDE SEQUENCE [LARGE SCALE GENOMIC DNA]</scope>
    <source>
        <strain evidence="4 5">ATCC 51599</strain>
    </source>
</reference>
<feature type="domain" description="Gamma-butyrobetaine hydroxylase-like N-terminal" evidence="3">
    <location>
        <begin position="15"/>
        <end position="98"/>
    </location>
</feature>
<dbReference type="EMBL" id="AEQP01000024">
    <property type="protein sequence ID" value="EFV93678.1"/>
    <property type="molecule type" value="Genomic_DNA"/>
</dbReference>
<keyword evidence="2" id="KW-0408">Iron</keyword>
<dbReference type="GO" id="GO:0046872">
    <property type="term" value="F:metal ion binding"/>
    <property type="evidence" value="ECO:0007669"/>
    <property type="project" value="UniProtKB-KW"/>
</dbReference>
<protein>
    <recommendedName>
        <fullName evidence="3">Gamma-butyrobetaine hydroxylase-like N-terminal domain-containing protein</fullName>
    </recommendedName>
</protein>
<dbReference type="InterPro" id="IPR010376">
    <property type="entry name" value="GBBH-like_N"/>
</dbReference>
<proteinExistence type="predicted"/>
<evidence type="ECO:0000259" key="3">
    <source>
        <dbReference type="Pfam" id="PF06155"/>
    </source>
</evidence>
<gene>
    <name evidence="4" type="ORF">HMPREF0551_2574</name>
</gene>
<evidence type="ECO:0000256" key="1">
    <source>
        <dbReference type="ARBA" id="ARBA00022723"/>
    </source>
</evidence>
<organism evidence="4 5">
    <name type="scientific">Lautropia mirabilis ATCC 51599</name>
    <dbReference type="NCBI Taxonomy" id="887898"/>
    <lineage>
        <taxon>Bacteria</taxon>
        <taxon>Pseudomonadati</taxon>
        <taxon>Pseudomonadota</taxon>
        <taxon>Betaproteobacteria</taxon>
        <taxon>Burkholderiales</taxon>
        <taxon>Burkholderiaceae</taxon>
        <taxon>Lautropia</taxon>
    </lineage>
</organism>
<dbReference type="RefSeq" id="WP_005675046.1">
    <property type="nucleotide sequence ID" value="NZ_CP146288.1"/>
</dbReference>
<dbReference type="Gene3D" id="3.30.2020.30">
    <property type="match status" value="1"/>
</dbReference>
<keyword evidence="1" id="KW-0479">Metal-binding</keyword>
<accession>E7S122</accession>
<dbReference type="AlphaFoldDB" id="E7S122"/>
<sequence length="150" mass="16080">MAGLAQNTPLPTNIVVHQRSRELGVDFSDGSAFRFSFEFLRVNSPSAEVQGHSPDQAVLQYGKREVLITEIEQVGNYAIRPVFSDGHGSGIYSWDYLYQLGKDQDVLWKDYLAQLEARGLSRDGNAEPPPPKHHGGCGGGGGCGSGGCGG</sequence>